<keyword evidence="2" id="KW-0812">Transmembrane</keyword>
<gene>
    <name evidence="3" type="ORF">E1B28_012790</name>
</gene>
<dbReference type="EMBL" id="CM032188">
    <property type="protein sequence ID" value="KAG7088835.1"/>
    <property type="molecule type" value="Genomic_DNA"/>
</dbReference>
<evidence type="ECO:0000313" key="3">
    <source>
        <dbReference type="EMBL" id="KAG7088835.1"/>
    </source>
</evidence>
<sequence>MDSNRKSTVSSFYGRKTSMDALNSDFPSPSTPNIHNYQQARGRDDVSSFYDAEHRNLDNGQPGTAGYNRNSFFFAGREEPVKGGRDEEDRGHGEAWDVYADFNNAGPKYSSVFDATSQEGYQPLAHTPKAEDASTIGPVELVTVPAMGPEWKREEMHNMTKKSRKANKAEARATKWKEWNRGNRGWCGGWLTRRVLVIVVFIICAIIGIILAFVIPRVPKLAFNSDHPLANATGSWEEAVPLTFQRSPANFSFAAFADLQVDTTASYVPIKFNPLHAEVYDTDTNRKVGSGDLSLTLPPKRFNNILLPLNFSYIASNDTDQTWRNWYDACKNQGASPGGVRKGLKFRLVVEMHIFGLIGTQKTSTPVSNVACPIELPITSV</sequence>
<organism evidence="3 4">
    <name type="scientific">Marasmius oreades</name>
    <name type="common">fairy-ring Marasmius</name>
    <dbReference type="NCBI Taxonomy" id="181124"/>
    <lineage>
        <taxon>Eukaryota</taxon>
        <taxon>Fungi</taxon>
        <taxon>Dikarya</taxon>
        <taxon>Basidiomycota</taxon>
        <taxon>Agaricomycotina</taxon>
        <taxon>Agaricomycetes</taxon>
        <taxon>Agaricomycetidae</taxon>
        <taxon>Agaricales</taxon>
        <taxon>Marasmiineae</taxon>
        <taxon>Marasmiaceae</taxon>
        <taxon>Marasmius</taxon>
    </lineage>
</organism>
<evidence type="ECO:0000313" key="4">
    <source>
        <dbReference type="Proteomes" id="UP001049176"/>
    </source>
</evidence>
<reference evidence="3" key="1">
    <citation type="journal article" date="2021" name="Genome Biol. Evol.">
        <title>The assembled and annotated genome of the fairy-ring fungus Marasmius oreades.</title>
        <authorList>
            <person name="Hiltunen M."/>
            <person name="Ament-Velasquez S.L."/>
            <person name="Johannesson H."/>
        </authorList>
    </citation>
    <scope>NUCLEOTIDE SEQUENCE</scope>
    <source>
        <strain evidence="3">03SP1</strain>
    </source>
</reference>
<dbReference type="Proteomes" id="UP001049176">
    <property type="component" value="Chromosome 8"/>
</dbReference>
<dbReference type="KEGG" id="more:E1B28_012790"/>
<feature type="transmembrane region" description="Helical" evidence="2">
    <location>
        <begin position="195"/>
        <end position="215"/>
    </location>
</feature>
<dbReference type="OrthoDB" id="5582002at2759"/>
<evidence type="ECO:0000256" key="1">
    <source>
        <dbReference type="SAM" id="MobiDB-lite"/>
    </source>
</evidence>
<comment type="caution">
    <text evidence="3">The sequence shown here is derived from an EMBL/GenBank/DDBJ whole genome shotgun (WGS) entry which is preliminary data.</text>
</comment>
<keyword evidence="2" id="KW-0472">Membrane</keyword>
<feature type="compositionally biased region" description="Polar residues" evidence="1">
    <location>
        <begin position="25"/>
        <end position="39"/>
    </location>
</feature>
<name>A0A9P7UPB4_9AGAR</name>
<evidence type="ECO:0000256" key="2">
    <source>
        <dbReference type="SAM" id="Phobius"/>
    </source>
</evidence>
<dbReference type="GeneID" id="66081865"/>
<keyword evidence="2" id="KW-1133">Transmembrane helix</keyword>
<keyword evidence="4" id="KW-1185">Reference proteome</keyword>
<proteinExistence type="predicted"/>
<dbReference type="RefSeq" id="XP_043005306.1">
    <property type="nucleotide sequence ID" value="XM_043157936.1"/>
</dbReference>
<feature type="region of interest" description="Disordered" evidence="1">
    <location>
        <begin position="1"/>
        <end position="48"/>
    </location>
</feature>
<accession>A0A9P7UPB4</accession>
<protein>
    <submittedName>
        <fullName evidence="3">Uncharacterized protein</fullName>
    </submittedName>
</protein>
<feature type="compositionally biased region" description="Polar residues" evidence="1">
    <location>
        <begin position="1"/>
        <end position="11"/>
    </location>
</feature>
<dbReference type="AlphaFoldDB" id="A0A9P7UPB4"/>